<dbReference type="Proteomes" id="UP001219934">
    <property type="component" value="Unassembled WGS sequence"/>
</dbReference>
<comment type="caution">
    <text evidence="1">The sequence shown here is derived from an EMBL/GenBank/DDBJ whole genome shotgun (WGS) entry which is preliminary data.</text>
</comment>
<accession>A0AAD6FQP7</accession>
<dbReference type="Gene3D" id="3.90.1750.10">
    <property type="entry name" value="Hect, E3 ligase catalytic domains"/>
    <property type="match status" value="1"/>
</dbReference>
<gene>
    <name evidence="1" type="ORF">JOQ06_012981</name>
</gene>
<dbReference type="EMBL" id="JAPTMU010000004">
    <property type="protein sequence ID" value="KAJ4944437.1"/>
    <property type="molecule type" value="Genomic_DNA"/>
</dbReference>
<evidence type="ECO:0000313" key="2">
    <source>
        <dbReference type="Proteomes" id="UP001219934"/>
    </source>
</evidence>
<protein>
    <submittedName>
        <fullName evidence="1">Uncharacterized protein</fullName>
    </submittedName>
</protein>
<dbReference type="AlphaFoldDB" id="A0AAD6FQP7"/>
<dbReference type="InterPro" id="IPR035983">
    <property type="entry name" value="Hect_E3_ubiquitin_ligase"/>
</dbReference>
<proteinExistence type="predicted"/>
<evidence type="ECO:0000313" key="1">
    <source>
        <dbReference type="EMBL" id="KAJ4944437.1"/>
    </source>
</evidence>
<sequence length="353" mass="39224">MPGPSGSSAAVTEEWLTVQDPTRAISQFRDDVLSIHESKNPLLLSMDIRSSPAEQVAALICFYKKPDVEWGRPLKCRLEGDAAIGEGVNRFLFSTCMDKLNSGFCINFANTDVTRLFDGEPGHLVPSASHFLVESDMFIMAGRMVGHSFVHGGPCLSGLSPAVVHVLLGGSPETATVTLEDCPDLDIRATIRLHDITTSQPYITSQPNLTISQRYFTISQPNFTISKHDITTSQYYITSQPNLITSQHDITIQPNLTISKHDITSQPNLTISQHYFTISQLNFTISKHDITSQPNLTISQHYFTISQLNFTISKHDITSQPNLTISQHYFTISQPNFTISKHDITTSQHYIPS</sequence>
<organism evidence="1 2">
    <name type="scientific">Pogonophryne albipinna</name>
    <dbReference type="NCBI Taxonomy" id="1090488"/>
    <lineage>
        <taxon>Eukaryota</taxon>
        <taxon>Metazoa</taxon>
        <taxon>Chordata</taxon>
        <taxon>Craniata</taxon>
        <taxon>Vertebrata</taxon>
        <taxon>Euteleostomi</taxon>
        <taxon>Actinopterygii</taxon>
        <taxon>Neopterygii</taxon>
        <taxon>Teleostei</taxon>
        <taxon>Neoteleostei</taxon>
        <taxon>Acanthomorphata</taxon>
        <taxon>Eupercaria</taxon>
        <taxon>Perciformes</taxon>
        <taxon>Notothenioidei</taxon>
        <taxon>Pogonophryne</taxon>
    </lineage>
</organism>
<dbReference type="GO" id="GO:0004842">
    <property type="term" value="F:ubiquitin-protein transferase activity"/>
    <property type="evidence" value="ECO:0007669"/>
    <property type="project" value="InterPro"/>
</dbReference>
<reference evidence="1" key="1">
    <citation type="submission" date="2022-11" db="EMBL/GenBank/DDBJ databases">
        <title>Chromosome-level genome of Pogonophryne albipinna.</title>
        <authorList>
            <person name="Jo E."/>
        </authorList>
    </citation>
    <scope>NUCLEOTIDE SEQUENCE</scope>
    <source>
        <strain evidence="1">SGF0006</strain>
        <tissue evidence="1">Muscle</tissue>
    </source>
</reference>
<keyword evidence="2" id="KW-1185">Reference proteome</keyword>
<name>A0AAD6FQP7_9TELE</name>
<dbReference type="SUPFAM" id="SSF56204">
    <property type="entry name" value="Hect, E3 ligase catalytic domain"/>
    <property type="match status" value="1"/>
</dbReference>